<protein>
    <submittedName>
        <fullName evidence="1">Uncharacterized protein</fullName>
    </submittedName>
</protein>
<dbReference type="AlphaFoldDB" id="A0A7W9PG29"/>
<sequence>MTTTKRTCRSTDTDERGLRWDCDRRTKHTGNHQTHYPGSRVVLRSWHRNGAAR</sequence>
<dbReference type="Proteomes" id="UP000540412">
    <property type="component" value="Unassembled WGS sequence"/>
</dbReference>
<comment type="caution">
    <text evidence="1">The sequence shown here is derived from an EMBL/GenBank/DDBJ whole genome shotgun (WGS) entry which is preliminary data.</text>
</comment>
<proteinExistence type="predicted"/>
<reference evidence="1 2" key="1">
    <citation type="submission" date="2020-08" db="EMBL/GenBank/DDBJ databases">
        <title>Sequencing the genomes of 1000 actinobacteria strains.</title>
        <authorList>
            <person name="Klenk H.-P."/>
        </authorList>
    </citation>
    <scope>NUCLEOTIDE SEQUENCE [LARGE SCALE GENOMIC DNA]</scope>
    <source>
        <strain evidence="1 2">DSM 43582</strain>
    </source>
</reference>
<accession>A0A7W9PG29</accession>
<keyword evidence="2" id="KW-1185">Reference proteome</keyword>
<evidence type="ECO:0000313" key="1">
    <source>
        <dbReference type="EMBL" id="MBB5915250.1"/>
    </source>
</evidence>
<evidence type="ECO:0000313" key="2">
    <source>
        <dbReference type="Proteomes" id="UP000540412"/>
    </source>
</evidence>
<dbReference type="RefSeq" id="WP_157185414.1">
    <property type="nucleotide sequence ID" value="NZ_JACHIT010000001.1"/>
</dbReference>
<name>A0A7W9PG29_9NOCA</name>
<gene>
    <name evidence="1" type="ORF">BJY24_004117</name>
</gene>
<organism evidence="1 2">
    <name type="scientific">Nocardia transvalensis</name>
    <dbReference type="NCBI Taxonomy" id="37333"/>
    <lineage>
        <taxon>Bacteria</taxon>
        <taxon>Bacillati</taxon>
        <taxon>Actinomycetota</taxon>
        <taxon>Actinomycetes</taxon>
        <taxon>Mycobacteriales</taxon>
        <taxon>Nocardiaceae</taxon>
        <taxon>Nocardia</taxon>
    </lineage>
</organism>
<dbReference type="EMBL" id="JACHIT010000001">
    <property type="protein sequence ID" value="MBB5915250.1"/>
    <property type="molecule type" value="Genomic_DNA"/>
</dbReference>